<keyword evidence="5 12" id="KW-0812">Transmembrane</keyword>
<dbReference type="Gene3D" id="2.60.470.10">
    <property type="entry name" value="Acid-sensing ion channels like domains"/>
    <property type="match status" value="1"/>
</dbReference>
<evidence type="ECO:0000256" key="6">
    <source>
        <dbReference type="ARBA" id="ARBA00022989"/>
    </source>
</evidence>
<keyword evidence="9 13" id="KW-0472">Membrane</keyword>
<evidence type="ECO:0000256" key="11">
    <source>
        <dbReference type="ARBA" id="ARBA00023303"/>
    </source>
</evidence>
<dbReference type="InterPro" id="IPR001873">
    <property type="entry name" value="ENaC"/>
</dbReference>
<evidence type="ECO:0000256" key="10">
    <source>
        <dbReference type="ARBA" id="ARBA00023201"/>
    </source>
</evidence>
<keyword evidence="8 12" id="KW-0406">Ion transport</keyword>
<dbReference type="EMBL" id="JABDTM020023726">
    <property type="protein sequence ID" value="KAH0814955.1"/>
    <property type="molecule type" value="Genomic_DNA"/>
</dbReference>
<name>A0A8J6LBL5_TENMO</name>
<dbReference type="Pfam" id="PF00858">
    <property type="entry name" value="ASC"/>
    <property type="match status" value="1"/>
</dbReference>
<evidence type="ECO:0000256" key="5">
    <source>
        <dbReference type="ARBA" id="ARBA00022692"/>
    </source>
</evidence>
<organism evidence="14 15">
    <name type="scientific">Tenebrio molitor</name>
    <name type="common">Yellow mealworm beetle</name>
    <dbReference type="NCBI Taxonomy" id="7067"/>
    <lineage>
        <taxon>Eukaryota</taxon>
        <taxon>Metazoa</taxon>
        <taxon>Ecdysozoa</taxon>
        <taxon>Arthropoda</taxon>
        <taxon>Hexapoda</taxon>
        <taxon>Insecta</taxon>
        <taxon>Pterygota</taxon>
        <taxon>Neoptera</taxon>
        <taxon>Endopterygota</taxon>
        <taxon>Coleoptera</taxon>
        <taxon>Polyphaga</taxon>
        <taxon>Cucujiformia</taxon>
        <taxon>Tenebrionidae</taxon>
        <taxon>Tenebrio</taxon>
    </lineage>
</organism>
<gene>
    <name evidence="14" type="ORF">GEV33_007836</name>
</gene>
<keyword evidence="7" id="KW-0915">Sodium</keyword>
<dbReference type="GO" id="GO:0005886">
    <property type="term" value="C:plasma membrane"/>
    <property type="evidence" value="ECO:0007669"/>
    <property type="project" value="TreeGrafter"/>
</dbReference>
<keyword evidence="3 12" id="KW-0813">Transport</keyword>
<reference evidence="14" key="1">
    <citation type="journal article" date="2020" name="J Insects Food Feed">
        <title>The yellow mealworm (Tenebrio molitor) genome: a resource for the emerging insects as food and feed industry.</title>
        <authorList>
            <person name="Eriksson T."/>
            <person name="Andere A."/>
            <person name="Kelstrup H."/>
            <person name="Emery V."/>
            <person name="Picard C."/>
        </authorList>
    </citation>
    <scope>NUCLEOTIDE SEQUENCE</scope>
    <source>
        <strain evidence="14">Stoneville</strain>
        <tissue evidence="14">Whole head</tissue>
    </source>
</reference>
<proteinExistence type="inferred from homology"/>
<evidence type="ECO:0000256" key="3">
    <source>
        <dbReference type="ARBA" id="ARBA00022448"/>
    </source>
</evidence>
<comment type="caution">
    <text evidence="14">The sequence shown here is derived from an EMBL/GenBank/DDBJ whole genome shotgun (WGS) entry which is preliminary data.</text>
</comment>
<evidence type="ECO:0000256" key="4">
    <source>
        <dbReference type="ARBA" id="ARBA00022461"/>
    </source>
</evidence>
<keyword evidence="6 13" id="KW-1133">Transmembrane helix</keyword>
<comment type="subcellular location">
    <subcellularLocation>
        <location evidence="1">Membrane</location>
        <topology evidence="1">Multi-pass membrane protein</topology>
    </subcellularLocation>
</comment>
<keyword evidence="4 12" id="KW-0894">Sodium channel</keyword>
<evidence type="ECO:0000256" key="12">
    <source>
        <dbReference type="RuleBase" id="RU000679"/>
    </source>
</evidence>
<sequence>MLDKNELFTNITYIGKDHVNNKKTLRWTVDNNYIRTKEDVYPRRAKSAINTQALKVSLNSAEEDVNLKRICGGNERGDLELADNKQKNNYADREDGKRSYSCGQNVCNYTVEFCTSGTIHGIRYFGENRTYIEKLWWAISITLSLYFCVSLIISAYVRWENSPVIVSFATKETPVWMIPFPAVTICPESKTRPSVFNYTYYLHKKQDNETLTDDEERKFGYLSFVCDKKPGLVYRSGKYAGEDMLEFLESVQPNFYEGASNCKYLGVRYNCSELFVPILTDDGICYTFNIVDRTQLLSDIVIHYKNFHKTKVSHDWDLEHGYHPSVGLEAYPRRALYAGIPYALEISLTEHEDDLDYTCGSSVKGWKVQISHPQRMPRVRNQHFIVPLARVAKAGIAPDMMTTSAAVKAYNAKRRNCHFPSERSLKYFKVYSQNNCAIECRANYTYSQCGCVPFYVPREKGVPICGAESHHCLKKAISMYQKSKIQSGWIQKKIDGMNNEDSEHKDLPDCKCLPICTAMYYNVENTQANWDWVSTFKYNRQSGVNTSDTK</sequence>
<keyword evidence="11 12" id="KW-0407">Ion channel</keyword>
<dbReference type="AlphaFoldDB" id="A0A8J6LBL5"/>
<reference evidence="14" key="2">
    <citation type="submission" date="2021-08" db="EMBL/GenBank/DDBJ databases">
        <authorList>
            <person name="Eriksson T."/>
        </authorList>
    </citation>
    <scope>NUCLEOTIDE SEQUENCE</scope>
    <source>
        <strain evidence="14">Stoneville</strain>
        <tissue evidence="14">Whole head</tissue>
    </source>
</reference>
<evidence type="ECO:0000256" key="1">
    <source>
        <dbReference type="ARBA" id="ARBA00004141"/>
    </source>
</evidence>
<dbReference type="PANTHER" id="PTHR11690">
    <property type="entry name" value="AMILORIDE-SENSITIVE SODIUM CHANNEL-RELATED"/>
    <property type="match status" value="1"/>
</dbReference>
<accession>A0A8J6LBL5</accession>
<keyword evidence="15" id="KW-1185">Reference proteome</keyword>
<evidence type="ECO:0000256" key="9">
    <source>
        <dbReference type="ARBA" id="ARBA00023136"/>
    </source>
</evidence>
<dbReference type="Proteomes" id="UP000719412">
    <property type="component" value="Unassembled WGS sequence"/>
</dbReference>
<feature type="transmembrane region" description="Helical" evidence="13">
    <location>
        <begin position="135"/>
        <end position="157"/>
    </location>
</feature>
<keyword evidence="10 12" id="KW-0739">Sodium transport</keyword>
<dbReference type="PANTHER" id="PTHR11690:SF288">
    <property type="entry name" value="AMILORIDE-SENSITIVE NA+ CHANNEL-RELATED"/>
    <property type="match status" value="1"/>
</dbReference>
<evidence type="ECO:0000256" key="13">
    <source>
        <dbReference type="SAM" id="Phobius"/>
    </source>
</evidence>
<dbReference type="GO" id="GO:0015280">
    <property type="term" value="F:ligand-gated sodium channel activity"/>
    <property type="evidence" value="ECO:0007669"/>
    <property type="project" value="TreeGrafter"/>
</dbReference>
<evidence type="ECO:0000256" key="7">
    <source>
        <dbReference type="ARBA" id="ARBA00023053"/>
    </source>
</evidence>
<evidence type="ECO:0000256" key="2">
    <source>
        <dbReference type="ARBA" id="ARBA00007193"/>
    </source>
</evidence>
<protein>
    <submittedName>
        <fullName evidence="14">Uncharacterized protein</fullName>
    </submittedName>
</protein>
<comment type="similarity">
    <text evidence="2 12">Belongs to the amiloride-sensitive sodium channel (TC 1.A.6) family.</text>
</comment>
<evidence type="ECO:0000313" key="15">
    <source>
        <dbReference type="Proteomes" id="UP000719412"/>
    </source>
</evidence>
<evidence type="ECO:0000256" key="8">
    <source>
        <dbReference type="ARBA" id="ARBA00023065"/>
    </source>
</evidence>
<evidence type="ECO:0000313" key="14">
    <source>
        <dbReference type="EMBL" id="KAH0814955.1"/>
    </source>
</evidence>